<proteinExistence type="predicted"/>
<dbReference type="GO" id="GO:0016757">
    <property type="term" value="F:glycosyltransferase activity"/>
    <property type="evidence" value="ECO:0007669"/>
    <property type="project" value="InterPro"/>
</dbReference>
<reference evidence="3" key="1">
    <citation type="journal article" date="2020" name="mSystems">
        <title>Genome- and Community-Level Interaction Insights into Carbon Utilization and Element Cycling Functions of Hydrothermarchaeota in Hydrothermal Sediment.</title>
        <authorList>
            <person name="Zhou Z."/>
            <person name="Liu Y."/>
            <person name="Xu W."/>
            <person name="Pan J."/>
            <person name="Luo Z.H."/>
            <person name="Li M."/>
        </authorList>
    </citation>
    <scope>NUCLEOTIDE SEQUENCE [LARGE SCALE GENOMIC DNA]</scope>
    <source>
        <strain evidence="3">SpSt-757</strain>
    </source>
</reference>
<sequence>MRILFIPPLIAKRDANYGSEEQVGAIEQQVFGLARVLSDLGHETLITRPWFGERDIETLKGVHLLNIPVAPPDDGTTFSNYIQLILKNIEYAWKIKKKISFIKPDLLVAHTILIGYLFSREKIPKIFITHNNDIFIEKSLQHYLNKRMLLKISKRFEAIVALTPSIQNYLKGMGIRTSAVIPNAIDPTAYENKGDDNYILCAAKLVKHKRVEDLIYAYSKIMENNIAKLIIIGNGPEDKRLKEIVRYLSIENRIQFLPFLTKAAYREYLSKCSIFAFPSETEAFGVVVIEAMACGKPVIACNMPGPGDIINHGHDGFLFHKRNISELKQYLEILLDNQELRKKIGSNARKTVEKKYTFEHIGQQYLSLFKEITVNNDI</sequence>
<protein>
    <submittedName>
        <fullName evidence="3">Glycosyltransferase family 1 protein</fullName>
    </submittedName>
</protein>
<name>A0A7V3N5E5_UNCC3</name>
<dbReference type="PANTHER" id="PTHR45947:SF3">
    <property type="entry name" value="SULFOQUINOVOSYL TRANSFERASE SQD2"/>
    <property type="match status" value="1"/>
</dbReference>
<dbReference type="CDD" id="cd03801">
    <property type="entry name" value="GT4_PimA-like"/>
    <property type="match status" value="1"/>
</dbReference>
<dbReference type="Pfam" id="PF13439">
    <property type="entry name" value="Glyco_transf_4"/>
    <property type="match status" value="1"/>
</dbReference>
<gene>
    <name evidence="3" type="ORF">ENV41_01790</name>
</gene>
<evidence type="ECO:0000313" key="3">
    <source>
        <dbReference type="EMBL" id="HFZ08847.1"/>
    </source>
</evidence>
<dbReference type="PANTHER" id="PTHR45947">
    <property type="entry name" value="SULFOQUINOVOSYL TRANSFERASE SQD2"/>
    <property type="match status" value="1"/>
</dbReference>
<dbReference type="InterPro" id="IPR028098">
    <property type="entry name" value="Glyco_trans_4-like_N"/>
</dbReference>
<feature type="domain" description="Glycosyltransferase subfamily 4-like N-terminal" evidence="2">
    <location>
        <begin position="27"/>
        <end position="187"/>
    </location>
</feature>
<keyword evidence="3" id="KW-0808">Transferase</keyword>
<evidence type="ECO:0000259" key="2">
    <source>
        <dbReference type="Pfam" id="PF13439"/>
    </source>
</evidence>
<dbReference type="InterPro" id="IPR001296">
    <property type="entry name" value="Glyco_trans_1"/>
</dbReference>
<dbReference type="Pfam" id="PF00534">
    <property type="entry name" value="Glycos_transf_1"/>
    <property type="match status" value="1"/>
</dbReference>
<dbReference type="EMBL" id="DTGG01000060">
    <property type="protein sequence ID" value="HFZ08847.1"/>
    <property type="molecule type" value="Genomic_DNA"/>
</dbReference>
<dbReference type="SUPFAM" id="SSF53756">
    <property type="entry name" value="UDP-Glycosyltransferase/glycogen phosphorylase"/>
    <property type="match status" value="1"/>
</dbReference>
<evidence type="ECO:0000259" key="1">
    <source>
        <dbReference type="Pfam" id="PF00534"/>
    </source>
</evidence>
<dbReference type="InterPro" id="IPR050194">
    <property type="entry name" value="Glycosyltransferase_grp1"/>
</dbReference>
<accession>A0A7V3N5E5</accession>
<dbReference type="Gene3D" id="3.40.50.2000">
    <property type="entry name" value="Glycogen Phosphorylase B"/>
    <property type="match status" value="2"/>
</dbReference>
<feature type="domain" description="Glycosyl transferase family 1" evidence="1">
    <location>
        <begin position="191"/>
        <end position="350"/>
    </location>
</feature>
<organism evidence="3">
    <name type="scientific">candidate division CPR3 bacterium</name>
    <dbReference type="NCBI Taxonomy" id="2268181"/>
    <lineage>
        <taxon>Bacteria</taxon>
        <taxon>Bacteria division CPR3</taxon>
    </lineage>
</organism>
<dbReference type="AlphaFoldDB" id="A0A7V3N5E5"/>
<comment type="caution">
    <text evidence="3">The sequence shown here is derived from an EMBL/GenBank/DDBJ whole genome shotgun (WGS) entry which is preliminary data.</text>
</comment>